<dbReference type="AlphaFoldDB" id="A0A4U8RZU7"/>
<evidence type="ECO:0000313" key="3">
    <source>
        <dbReference type="Proteomes" id="UP000029925"/>
    </source>
</evidence>
<dbReference type="CDD" id="cd09111">
    <property type="entry name" value="PLDc_ymdC_like_1"/>
    <property type="match status" value="1"/>
</dbReference>
<keyword evidence="3" id="KW-1185">Reference proteome</keyword>
<feature type="domain" description="PLD phosphodiesterase" evidence="1">
    <location>
        <begin position="182"/>
        <end position="209"/>
    </location>
</feature>
<dbReference type="InterPro" id="IPR025202">
    <property type="entry name" value="PLD-like_dom"/>
</dbReference>
<dbReference type="Proteomes" id="UP000029925">
    <property type="component" value="Unassembled WGS sequence"/>
</dbReference>
<name>A0A4U8RZU7_9HELI</name>
<dbReference type="GO" id="GO:0032049">
    <property type="term" value="P:cardiolipin biosynthetic process"/>
    <property type="evidence" value="ECO:0007669"/>
    <property type="project" value="UniProtKB-ARBA"/>
</dbReference>
<dbReference type="SMART" id="SM00155">
    <property type="entry name" value="PLDc"/>
    <property type="match status" value="2"/>
</dbReference>
<accession>A0A4U8RZU7</accession>
<dbReference type="SUPFAM" id="SSF56024">
    <property type="entry name" value="Phospholipase D/nuclease"/>
    <property type="match status" value="2"/>
</dbReference>
<dbReference type="GO" id="GO:0030572">
    <property type="term" value="F:phosphatidyltransferase activity"/>
    <property type="evidence" value="ECO:0007669"/>
    <property type="project" value="UniProtKB-ARBA"/>
</dbReference>
<dbReference type="PANTHER" id="PTHR21248">
    <property type="entry name" value="CARDIOLIPIN SYNTHASE"/>
    <property type="match status" value="1"/>
</dbReference>
<dbReference type="PANTHER" id="PTHR21248:SF12">
    <property type="entry name" value="CARDIOLIPIN SYNTHASE C"/>
    <property type="match status" value="1"/>
</dbReference>
<dbReference type="EMBL" id="JRPF02000003">
    <property type="protein sequence ID" value="TLD78801.1"/>
    <property type="molecule type" value="Genomic_DNA"/>
</dbReference>
<feature type="domain" description="PLD phosphodiesterase" evidence="1">
    <location>
        <begin position="412"/>
        <end position="439"/>
    </location>
</feature>
<dbReference type="RefSeq" id="WP_034327138.1">
    <property type="nucleotide sequence ID" value="NZ_CAJTQN010000001.1"/>
</dbReference>
<dbReference type="PROSITE" id="PS50035">
    <property type="entry name" value="PLD"/>
    <property type="match status" value="2"/>
</dbReference>
<comment type="caution">
    <text evidence="2">The sequence shown here is derived from an EMBL/GenBank/DDBJ whole genome shotgun (WGS) entry which is preliminary data.</text>
</comment>
<protein>
    <submittedName>
        <fullName evidence="2">Phospholipase D family protein</fullName>
    </submittedName>
</protein>
<sequence length="518" mass="59304">MQFIQSIFFSSSNFAILSLLCLFIFAGCSSIVASTKDIKNPQILHSNPAPIFDPLQTKIGLPYAQKLKDNPHITGGMLVTDGLDAFLHRAHLARMAEKSIIVQTYIYKNDMASRILMHEIWLAAQRGVIVKILIDDNGLDSDFSDIIALDSHPNIEVKIFNPYKNRSKILRYPEMVFDFNRINHRMHNKLFIVDDIALIIGGRNIADNYFDQNLDVNFVDTDVLFIGKASLDAMANFYEYWDFHRSIPVSLLPLKAPIKKFKASIEKIKANPEWEKYEEAMQSLIAKHKHNRLYWGDAFYIGDKPQKVQDSQMPKPIANALVEILNHTQDNLYISAAYLVPSKEGMKIFDTLISSGVEVQILTNSLASTDSLVVYGAWERYRNQLVRKGAKVYEYQYFGKGKSKLRDKISKSKASLHSKSIVFDDKITWIGSFNLDPRSLNLNTESVVVFNNPQFARALRDDLNEDLKSAWRVYEKGHKTYWEGEHEGSMQTFTYPPDTGIWTRLLKMLSKILPESQI</sequence>
<dbReference type="InterPro" id="IPR001736">
    <property type="entry name" value="PLipase_D/transphosphatidylase"/>
</dbReference>
<evidence type="ECO:0000313" key="2">
    <source>
        <dbReference type="EMBL" id="TLD78801.1"/>
    </source>
</evidence>
<reference evidence="2 3" key="1">
    <citation type="journal article" date="2014" name="Genome Announc.">
        <title>Draft genome sequences of eight enterohepatic helicobacter species isolated from both laboratory and wild rodents.</title>
        <authorList>
            <person name="Sheh A."/>
            <person name="Shen Z."/>
            <person name="Fox J.G."/>
        </authorList>
    </citation>
    <scope>NUCLEOTIDE SEQUENCE [LARGE SCALE GENOMIC DNA]</scope>
    <source>
        <strain evidence="2 3">MIT 98-6810</strain>
    </source>
</reference>
<evidence type="ECO:0000259" key="1">
    <source>
        <dbReference type="PROSITE" id="PS50035"/>
    </source>
</evidence>
<gene>
    <name evidence="2" type="ORF">LS75_003335</name>
</gene>
<dbReference type="Pfam" id="PF13091">
    <property type="entry name" value="PLDc_2"/>
    <property type="match status" value="2"/>
</dbReference>
<dbReference type="STRING" id="76936.BN2458_PEG1911"/>
<proteinExistence type="predicted"/>
<dbReference type="CDD" id="cd09113">
    <property type="entry name" value="PLDc_ymdC_like_2"/>
    <property type="match status" value="1"/>
</dbReference>
<dbReference type="OrthoDB" id="9762009at2"/>
<dbReference type="GeneID" id="78152032"/>
<organism evidence="2 3">
    <name type="scientific">Helicobacter typhlonius</name>
    <dbReference type="NCBI Taxonomy" id="76936"/>
    <lineage>
        <taxon>Bacteria</taxon>
        <taxon>Pseudomonadati</taxon>
        <taxon>Campylobacterota</taxon>
        <taxon>Epsilonproteobacteria</taxon>
        <taxon>Campylobacterales</taxon>
        <taxon>Helicobacteraceae</taxon>
        <taxon>Helicobacter</taxon>
    </lineage>
</organism>
<dbReference type="Gene3D" id="3.30.870.10">
    <property type="entry name" value="Endonuclease Chain A"/>
    <property type="match status" value="2"/>
</dbReference>